<keyword evidence="7" id="KW-1185">Reference proteome</keyword>
<evidence type="ECO:0000256" key="1">
    <source>
        <dbReference type="ARBA" id="ARBA00005417"/>
    </source>
</evidence>
<comment type="similarity">
    <text evidence="1">Belongs to the ABC transporter superfamily.</text>
</comment>
<dbReference type="RefSeq" id="WP_082768605.1">
    <property type="nucleotide sequence ID" value="NZ_JAAXPG010000045.1"/>
</dbReference>
<sequence>MLDLTDITKVHRGGHRAVDGVTLSLRPGVLGLLGPNGAGKSTLMRIIATAARPTRGRVVFEGTDVTARPHSLRRTLGYLPQDFGFYPNLTAREFLSYLAAAKGMGARAARTRIGELLEFVALDGAADRRLGTYSGGMVRRVGIVQALLNDPRVIVMDEPTVGLDPEERARFHSLLSDLAADRVVVLSTHIVTDVEAVATDVAVVVGGSLVRRGRPADLAGRLAGRVWETTADPAGLASLERGHTVVRALRDGGRVRVRLLSEQRPTADAVPVAPELEDAYRAATGAVR</sequence>
<dbReference type="InterPro" id="IPR027417">
    <property type="entry name" value="P-loop_NTPase"/>
</dbReference>
<dbReference type="EMBL" id="JAAXPG010000045">
    <property type="protein sequence ID" value="NKZ01848.1"/>
    <property type="molecule type" value="Genomic_DNA"/>
</dbReference>
<dbReference type="PROSITE" id="PS50893">
    <property type="entry name" value="ABC_TRANSPORTER_2"/>
    <property type="match status" value="1"/>
</dbReference>
<organism evidence="6 7">
    <name type="scientific">Nocardiopsis alborubida</name>
    <dbReference type="NCBI Taxonomy" id="146802"/>
    <lineage>
        <taxon>Bacteria</taxon>
        <taxon>Bacillati</taxon>
        <taxon>Actinomycetota</taxon>
        <taxon>Actinomycetes</taxon>
        <taxon>Streptosporangiales</taxon>
        <taxon>Nocardiopsidaceae</taxon>
        <taxon>Nocardiopsis</taxon>
    </lineage>
</organism>
<evidence type="ECO:0000256" key="4">
    <source>
        <dbReference type="ARBA" id="ARBA00022840"/>
    </source>
</evidence>
<dbReference type="SMART" id="SM00382">
    <property type="entry name" value="AAA"/>
    <property type="match status" value="1"/>
</dbReference>
<keyword evidence="2" id="KW-0813">Transport</keyword>
<dbReference type="SUPFAM" id="SSF52540">
    <property type="entry name" value="P-loop containing nucleoside triphosphate hydrolases"/>
    <property type="match status" value="1"/>
</dbReference>
<dbReference type="Proteomes" id="UP000553209">
    <property type="component" value="Unassembled WGS sequence"/>
</dbReference>
<dbReference type="GO" id="GO:0005524">
    <property type="term" value="F:ATP binding"/>
    <property type="evidence" value="ECO:0007669"/>
    <property type="project" value="UniProtKB-KW"/>
</dbReference>
<evidence type="ECO:0000313" key="7">
    <source>
        <dbReference type="Proteomes" id="UP000553209"/>
    </source>
</evidence>
<feature type="domain" description="ABC transporter" evidence="5">
    <location>
        <begin position="2"/>
        <end position="231"/>
    </location>
</feature>
<gene>
    <name evidence="6" type="ORF">HGB44_29905</name>
</gene>
<comment type="caution">
    <text evidence="6">The sequence shown here is derived from an EMBL/GenBank/DDBJ whole genome shotgun (WGS) entry which is preliminary data.</text>
</comment>
<keyword evidence="3" id="KW-0547">Nucleotide-binding</keyword>
<dbReference type="GO" id="GO:0016887">
    <property type="term" value="F:ATP hydrolysis activity"/>
    <property type="evidence" value="ECO:0007669"/>
    <property type="project" value="InterPro"/>
</dbReference>
<dbReference type="Pfam" id="PF00005">
    <property type="entry name" value="ABC_tran"/>
    <property type="match status" value="1"/>
</dbReference>
<dbReference type="Gene3D" id="3.40.50.300">
    <property type="entry name" value="P-loop containing nucleotide triphosphate hydrolases"/>
    <property type="match status" value="1"/>
</dbReference>
<accession>A0A7X6MIG3</accession>
<evidence type="ECO:0000313" key="6">
    <source>
        <dbReference type="EMBL" id="NKZ01848.1"/>
    </source>
</evidence>
<evidence type="ECO:0000259" key="5">
    <source>
        <dbReference type="PROSITE" id="PS50893"/>
    </source>
</evidence>
<keyword evidence="4 6" id="KW-0067">ATP-binding</keyword>
<evidence type="ECO:0000256" key="2">
    <source>
        <dbReference type="ARBA" id="ARBA00022448"/>
    </source>
</evidence>
<evidence type="ECO:0000256" key="3">
    <source>
        <dbReference type="ARBA" id="ARBA00022741"/>
    </source>
</evidence>
<protein>
    <submittedName>
        <fullName evidence="6">ATP-binding cassette domain-containing protein</fullName>
    </submittedName>
</protein>
<dbReference type="PANTHER" id="PTHR43335:SF2">
    <property type="entry name" value="ABC TRANSPORTER, ATP-BINDING PROTEIN"/>
    <property type="match status" value="1"/>
</dbReference>
<dbReference type="InterPro" id="IPR003593">
    <property type="entry name" value="AAA+_ATPase"/>
</dbReference>
<dbReference type="AlphaFoldDB" id="A0A7X6MIG3"/>
<dbReference type="InterPro" id="IPR003439">
    <property type="entry name" value="ABC_transporter-like_ATP-bd"/>
</dbReference>
<name>A0A7X6MIG3_9ACTN</name>
<proteinExistence type="inferred from homology"/>
<dbReference type="PANTHER" id="PTHR43335">
    <property type="entry name" value="ABC TRANSPORTER, ATP-BINDING PROTEIN"/>
    <property type="match status" value="1"/>
</dbReference>
<reference evidence="6 7" key="1">
    <citation type="submission" date="2020-04" db="EMBL/GenBank/DDBJ databases">
        <title>MicrobeNet Type strains.</title>
        <authorList>
            <person name="Nicholson A.C."/>
        </authorList>
    </citation>
    <scope>NUCLEOTIDE SEQUENCE [LARGE SCALE GENOMIC DNA]</scope>
    <source>
        <strain evidence="6 7">ATCC 23612</strain>
    </source>
</reference>